<dbReference type="STRING" id="5722.A2D941"/>
<dbReference type="RefSeq" id="XP_001584053.1">
    <property type="nucleotide sequence ID" value="XM_001584003.1"/>
</dbReference>
<evidence type="ECO:0000256" key="7">
    <source>
        <dbReference type="ARBA" id="ARBA00023136"/>
    </source>
</evidence>
<dbReference type="InterPro" id="IPR035952">
    <property type="entry name" value="Rhomboid-like_sf"/>
</dbReference>
<reference evidence="10" key="1">
    <citation type="submission" date="2006-10" db="EMBL/GenBank/DDBJ databases">
        <authorList>
            <person name="Amadeo P."/>
            <person name="Zhao Q."/>
            <person name="Wortman J."/>
            <person name="Fraser-Liggett C."/>
            <person name="Carlton J."/>
        </authorList>
    </citation>
    <scope>NUCLEOTIDE SEQUENCE</scope>
    <source>
        <strain evidence="10">G3</strain>
    </source>
</reference>
<comment type="subcellular location">
    <subcellularLocation>
        <location evidence="1">Membrane</location>
        <topology evidence="1">Multi-pass membrane protein</topology>
    </subcellularLocation>
</comment>
<sequence length="256" mass="29097">MEQITKYPISKPQPATVCIITTLIIVYVSMQMKVEYREYWKYALIPYEIEIRNFWKLFTSPFVHSSFPHLFLNIVFIWQRFSHIEKRAGMAFLFMHVFLFSVLIGLTYSGIIILFSVAGCFGLYYKPVIGMTSILLALNVIESQLSSNPYSSLLGLIHVPTRWLPIAISITYHIALSNVSTFAHICALTVGYTYWLIVGKGLRRLWGTTDPMALKKNEEPSPPFKLPGTIIATFEIKSPNGVLSNSEDDELANSNN</sequence>
<evidence type="ECO:0000256" key="6">
    <source>
        <dbReference type="ARBA" id="ARBA00022989"/>
    </source>
</evidence>
<evidence type="ECO:0000256" key="1">
    <source>
        <dbReference type="ARBA" id="ARBA00004141"/>
    </source>
</evidence>
<gene>
    <name evidence="10" type="ORF">TVAG_183030</name>
</gene>
<evidence type="ECO:0000256" key="3">
    <source>
        <dbReference type="ARBA" id="ARBA00022670"/>
    </source>
</evidence>
<organism evidence="10 11">
    <name type="scientific">Trichomonas vaginalis (strain ATCC PRA-98 / G3)</name>
    <dbReference type="NCBI Taxonomy" id="412133"/>
    <lineage>
        <taxon>Eukaryota</taxon>
        <taxon>Metamonada</taxon>
        <taxon>Parabasalia</taxon>
        <taxon>Trichomonadida</taxon>
        <taxon>Trichomonadidae</taxon>
        <taxon>Trichomonas</taxon>
    </lineage>
</organism>
<dbReference type="InterPro" id="IPR022764">
    <property type="entry name" value="Peptidase_S54_rhomboid_dom"/>
</dbReference>
<dbReference type="Gene3D" id="1.20.1540.10">
    <property type="entry name" value="Rhomboid-like"/>
    <property type="match status" value="1"/>
</dbReference>
<dbReference type="KEGG" id="tva:5468626"/>
<comment type="similarity">
    <text evidence="2">Belongs to the peptidase S54 family.</text>
</comment>
<feature type="transmembrane region" description="Helical" evidence="8">
    <location>
        <begin position="62"/>
        <end position="81"/>
    </location>
</feature>
<keyword evidence="6 8" id="KW-1133">Transmembrane helix</keyword>
<evidence type="ECO:0000256" key="8">
    <source>
        <dbReference type="SAM" id="Phobius"/>
    </source>
</evidence>
<dbReference type="PANTHER" id="PTHR43066">
    <property type="entry name" value="RHOMBOID-RELATED PROTEIN"/>
    <property type="match status" value="1"/>
</dbReference>
<dbReference type="GO" id="GO:0004252">
    <property type="term" value="F:serine-type endopeptidase activity"/>
    <property type="evidence" value="ECO:0000318"/>
    <property type="project" value="GO_Central"/>
</dbReference>
<keyword evidence="5" id="KW-0378">Hydrolase</keyword>
<feature type="transmembrane region" description="Helical" evidence="8">
    <location>
        <begin position="123"/>
        <end position="141"/>
    </location>
</feature>
<feature type="transmembrane region" description="Helical" evidence="8">
    <location>
        <begin position="181"/>
        <end position="198"/>
    </location>
</feature>
<dbReference type="AlphaFoldDB" id="A2D941"/>
<keyword evidence="3" id="KW-0645">Protease</keyword>
<feature type="transmembrane region" description="Helical" evidence="8">
    <location>
        <begin position="153"/>
        <end position="175"/>
    </location>
</feature>
<protein>
    <submittedName>
        <fullName evidence="10">Clan S-, family S54, Rhomboid-like serine peptidase</fullName>
    </submittedName>
</protein>
<dbReference type="SUPFAM" id="SSF144091">
    <property type="entry name" value="Rhomboid-like"/>
    <property type="match status" value="1"/>
</dbReference>
<dbReference type="EMBL" id="DS113180">
    <property type="protein sequence ID" value="EAY23067.1"/>
    <property type="molecule type" value="Genomic_DNA"/>
</dbReference>
<dbReference type="VEuPathDB" id="TrichDB:TVAG_183030"/>
<keyword evidence="11" id="KW-1185">Reference proteome</keyword>
<dbReference type="GO" id="GO:0006508">
    <property type="term" value="P:proteolysis"/>
    <property type="evidence" value="ECO:0007669"/>
    <property type="project" value="UniProtKB-KW"/>
</dbReference>
<evidence type="ECO:0000259" key="9">
    <source>
        <dbReference type="Pfam" id="PF01694"/>
    </source>
</evidence>
<dbReference type="eggNOG" id="KOG2632">
    <property type="taxonomic scope" value="Eukaryota"/>
</dbReference>
<accession>A2D941</accession>
<keyword evidence="7 8" id="KW-0472">Membrane</keyword>
<proteinExistence type="inferred from homology"/>
<name>A2D941_TRIV3</name>
<evidence type="ECO:0000313" key="11">
    <source>
        <dbReference type="Proteomes" id="UP000001542"/>
    </source>
</evidence>
<dbReference type="InParanoid" id="A2D941"/>
<evidence type="ECO:0000256" key="4">
    <source>
        <dbReference type="ARBA" id="ARBA00022692"/>
    </source>
</evidence>
<keyword evidence="4 8" id="KW-0812">Transmembrane</keyword>
<feature type="domain" description="Peptidase S54 rhomboid" evidence="9">
    <location>
        <begin position="53"/>
        <end position="199"/>
    </location>
</feature>
<evidence type="ECO:0000313" key="10">
    <source>
        <dbReference type="EMBL" id="EAY23067.1"/>
    </source>
</evidence>
<dbReference type="Pfam" id="PF01694">
    <property type="entry name" value="Rhomboid"/>
    <property type="match status" value="1"/>
</dbReference>
<evidence type="ECO:0000256" key="5">
    <source>
        <dbReference type="ARBA" id="ARBA00022801"/>
    </source>
</evidence>
<dbReference type="OrthoDB" id="10257275at2759"/>
<feature type="transmembrane region" description="Helical" evidence="8">
    <location>
        <begin position="12"/>
        <end position="30"/>
    </location>
</feature>
<dbReference type="FunFam" id="1.20.1540.10:FF:000008">
    <property type="entry name" value="RHOMBOID-like protein 13"/>
    <property type="match status" value="1"/>
</dbReference>
<feature type="transmembrane region" description="Helical" evidence="8">
    <location>
        <begin position="93"/>
        <end position="117"/>
    </location>
</feature>
<dbReference type="PANTHER" id="PTHR43066:SF1">
    <property type="entry name" value="RHOMBOID PROTEIN 2"/>
    <property type="match status" value="1"/>
</dbReference>
<dbReference type="VEuPathDB" id="TrichDB:TVAGG3_0529630"/>
<dbReference type="GO" id="GO:0016020">
    <property type="term" value="C:membrane"/>
    <property type="evidence" value="ECO:0007669"/>
    <property type="project" value="UniProtKB-SubCell"/>
</dbReference>
<evidence type="ECO:0000256" key="2">
    <source>
        <dbReference type="ARBA" id="ARBA00009045"/>
    </source>
</evidence>
<dbReference type="Proteomes" id="UP000001542">
    <property type="component" value="Unassembled WGS sequence"/>
</dbReference>
<reference evidence="10" key="2">
    <citation type="journal article" date="2007" name="Science">
        <title>Draft genome sequence of the sexually transmitted pathogen Trichomonas vaginalis.</title>
        <authorList>
            <person name="Carlton J.M."/>
            <person name="Hirt R.P."/>
            <person name="Silva J.C."/>
            <person name="Delcher A.L."/>
            <person name="Schatz M."/>
            <person name="Zhao Q."/>
            <person name="Wortman J.R."/>
            <person name="Bidwell S.L."/>
            <person name="Alsmark U.C.M."/>
            <person name="Besteiro S."/>
            <person name="Sicheritz-Ponten T."/>
            <person name="Noel C.J."/>
            <person name="Dacks J.B."/>
            <person name="Foster P.G."/>
            <person name="Simillion C."/>
            <person name="Van de Peer Y."/>
            <person name="Miranda-Saavedra D."/>
            <person name="Barton G.J."/>
            <person name="Westrop G.D."/>
            <person name="Mueller S."/>
            <person name="Dessi D."/>
            <person name="Fiori P.L."/>
            <person name="Ren Q."/>
            <person name="Paulsen I."/>
            <person name="Zhang H."/>
            <person name="Bastida-Corcuera F.D."/>
            <person name="Simoes-Barbosa A."/>
            <person name="Brown M.T."/>
            <person name="Hayes R.D."/>
            <person name="Mukherjee M."/>
            <person name="Okumura C.Y."/>
            <person name="Schneider R."/>
            <person name="Smith A.J."/>
            <person name="Vanacova S."/>
            <person name="Villalvazo M."/>
            <person name="Haas B.J."/>
            <person name="Pertea M."/>
            <person name="Feldblyum T.V."/>
            <person name="Utterback T.R."/>
            <person name="Shu C.L."/>
            <person name="Osoegawa K."/>
            <person name="de Jong P.J."/>
            <person name="Hrdy I."/>
            <person name="Horvathova L."/>
            <person name="Zubacova Z."/>
            <person name="Dolezal P."/>
            <person name="Malik S.B."/>
            <person name="Logsdon J.M. Jr."/>
            <person name="Henze K."/>
            <person name="Gupta A."/>
            <person name="Wang C.C."/>
            <person name="Dunne R.L."/>
            <person name="Upcroft J.A."/>
            <person name="Upcroft P."/>
            <person name="White O."/>
            <person name="Salzberg S.L."/>
            <person name="Tang P."/>
            <person name="Chiu C.-H."/>
            <person name="Lee Y.-S."/>
            <person name="Embley T.M."/>
            <person name="Coombs G.H."/>
            <person name="Mottram J.C."/>
            <person name="Tachezy J."/>
            <person name="Fraser-Liggett C.M."/>
            <person name="Johnson P.J."/>
        </authorList>
    </citation>
    <scope>NUCLEOTIDE SEQUENCE [LARGE SCALE GENOMIC DNA]</scope>
    <source>
        <strain evidence="10">G3</strain>
    </source>
</reference>